<evidence type="ECO:0000313" key="4">
    <source>
        <dbReference type="EMBL" id="QKE59513.1"/>
    </source>
</evidence>
<dbReference type="EMBL" id="MN623374">
    <property type="protein sequence ID" value="QHG11278.1"/>
    <property type="molecule type" value="Genomic_DNA"/>
</dbReference>
<dbReference type="Proteomes" id="UP000011785">
    <property type="component" value="Segment"/>
</dbReference>
<gene>
    <name evidence="1" type="primary">orfD18</name>
    <name evidence="3" type="ORF">SI_OrNV_gp040</name>
</gene>
<evidence type="ECO:0000313" key="5">
    <source>
        <dbReference type="EMBL" id="UBO76460.1"/>
    </source>
</evidence>
<evidence type="ECO:0000313" key="3">
    <source>
        <dbReference type="EMBL" id="QHG11278.1"/>
    </source>
</evidence>
<name>A3QTY2_9VIRU</name>
<reference evidence="1" key="1">
    <citation type="journal article" date="2007" name="Arch. Virol.">
        <title>Genomic analysis of Oryctes rhinoceros virus reveals genetic relatedness to Heliothis zea virus 1.</title>
        <authorList>
            <person name="Wang Y."/>
            <person name="van Oers M.M."/>
            <person name="Crawford A.M."/>
            <person name="Vlak J.M."/>
            <person name="Jehle J.A."/>
        </authorList>
    </citation>
    <scope>NUCLEOTIDE SEQUENCE</scope>
    <source>
        <strain evidence="1">PV505</strain>
    </source>
</reference>
<dbReference type="EMBL" id="MT150137">
    <property type="protein sequence ID" value="QKE59513.1"/>
    <property type="molecule type" value="Genomic_DNA"/>
</dbReference>
<dbReference type="RefSeq" id="YP_002321351.1">
    <property type="nucleotide sequence ID" value="NC_011588.1"/>
</dbReference>
<accession>B7SV61</accession>
<reference evidence="4" key="4">
    <citation type="submission" date="2020-03" db="EMBL/GenBank/DDBJ databases">
        <title>Whole genome sequence of Oryctes rhinoceros Nudivirus isolated in Riau Province, Indonesia.</title>
        <authorList>
            <person name="Kurnia Y.W."/>
            <person name="Tanjung Z.A."/>
            <person name="Utomo C."/>
            <person name="Naim M."/>
            <person name="Situmorang E.C."/>
            <person name="Liwang T."/>
        </authorList>
    </citation>
    <scope>NUCLEOTIDE SEQUENCE</scope>
    <source>
        <strain evidence="4">LiboV</strain>
    </source>
</reference>
<accession>A3QTY2</accession>
<dbReference type="KEGG" id="vg:7047220"/>
<evidence type="ECO:0000313" key="2">
    <source>
        <dbReference type="EMBL" id="ACH96170.1"/>
    </source>
</evidence>
<reference evidence="2 6" key="2">
    <citation type="journal article" date="2008" name="J. Virol. Methods">
        <title>Sequencing of the large dsDNA genome of Oryctes rhinoceros nudivirus using multiple displacement amplification of nanogram amounts of virus DNA.</title>
        <authorList>
            <person name="Wang Y."/>
            <person name="Kleespies R.G."/>
            <person name="Ramle M.B."/>
            <person name="Jehle J.A."/>
        </authorList>
    </citation>
    <scope>NUCLEOTIDE SEQUENCE [LARGE SCALE GENOMIC DNA]</scope>
    <source>
        <strain evidence="6">Isolate Oryctes rhinoceros/Malaysia/Ma07/2007</strain>
        <strain evidence="2">Ma07</strain>
    </source>
</reference>
<evidence type="ECO:0000313" key="1">
    <source>
        <dbReference type="EMBL" id="ABF93331.1"/>
    </source>
</evidence>
<dbReference type="EMBL" id="EU747721">
    <property type="protein sequence ID" value="ACH96170.1"/>
    <property type="molecule type" value="Genomic_DNA"/>
</dbReference>
<organism evidence="1">
    <name type="scientific">Oryctes rhinoceros nudivirus</name>
    <dbReference type="NCBI Taxonomy" id="92521"/>
    <lineage>
        <taxon>Viruses</taxon>
        <taxon>Viruses incertae sedis</taxon>
        <taxon>Naldaviricetes</taxon>
        <taxon>Lefavirales</taxon>
        <taxon>Nudiviridae</taxon>
        <taxon>Alphanudivirus</taxon>
        <taxon>Alphanudivirus oryrhinocerotis</taxon>
    </lineage>
</organism>
<reference evidence="5" key="5">
    <citation type="submission" date="2021-08" db="EMBL/GenBank/DDBJ databases">
        <title>Whole genome sequence of Oryctes rhinoceros Nudivirus detected in Riau Province, Indonesia.</title>
        <authorList>
            <person name="Kurnia Y.W."/>
            <person name="Tanjung Z.A."/>
            <person name="Utomo C."/>
            <person name="Naim M."/>
            <person name="Situmorang E.C."/>
            <person name="Liwang T."/>
        </authorList>
    </citation>
    <scope>NUCLEOTIDE SEQUENCE</scope>
    <source>
        <strain evidence="5">LiboV</strain>
    </source>
</reference>
<keyword evidence="6" id="KW-1185">Reference proteome</keyword>
<dbReference type="EMBL" id="MZ727584">
    <property type="protein sequence ID" value="UBO76460.1"/>
    <property type="molecule type" value="Genomic_DNA"/>
</dbReference>
<dbReference type="OrthoDB" id="26666at10239"/>
<reference evidence="3" key="3">
    <citation type="journal article" date="2020" name="J. ISSAAS">
        <title>Complete genome sequence of Oryctes rhinoceros Nudivirus isolated from Coconut Rhinoceros Beetle in the Solomon Islands.</title>
        <authorList>
            <person name="Etebari K."/>
            <person name="Filipovic I."/>
            <person name="Rasic G."/>
            <person name="Devine G.J."/>
            <person name="Tsatsia H."/>
            <person name="Furlong M.J."/>
        </authorList>
    </citation>
    <scope>NUCLEOTIDE SEQUENCE</scope>
    <source>
        <strain evidence="3">Solomon Islands</strain>
    </source>
</reference>
<sequence>MKVAEPVLHICVLKESSPTTNFLTPPSSWPILYSHSTTTYKIATVGYRPDIPNVSEYSTLTGFTVWEVDYIPERIINFETHNIYSDQFWTITIPSIIELIRKYKIVYFENFPFEYFGIFEKINNEYRKKLGS</sequence>
<proteinExistence type="predicted"/>
<protein>
    <submittedName>
        <fullName evidence="2">GrBNV_gp94-like protein</fullName>
    </submittedName>
</protein>
<dbReference type="EMBL" id="AH015832">
    <property type="protein sequence ID" value="ABF93331.1"/>
    <property type="molecule type" value="Genomic_DNA"/>
</dbReference>
<evidence type="ECO:0000313" key="6">
    <source>
        <dbReference type="Proteomes" id="UP000011785"/>
    </source>
</evidence>